<feature type="region of interest" description="Disordered" evidence="1">
    <location>
        <begin position="99"/>
        <end position="126"/>
    </location>
</feature>
<name>A0AAD4L7N1_9AGAM</name>
<protein>
    <submittedName>
        <fullName evidence="2">Uncharacterized protein</fullName>
    </submittedName>
</protein>
<evidence type="ECO:0000313" key="2">
    <source>
        <dbReference type="EMBL" id="KAH8978218.1"/>
    </source>
</evidence>
<gene>
    <name evidence="2" type="ORF">EDB92DRAFT_634007</name>
</gene>
<evidence type="ECO:0000256" key="1">
    <source>
        <dbReference type="SAM" id="MobiDB-lite"/>
    </source>
</evidence>
<reference evidence="2" key="1">
    <citation type="submission" date="2022-01" db="EMBL/GenBank/DDBJ databases">
        <title>Comparative genomics reveals a dynamic genome evolution in the ectomycorrhizal milk-cap (Lactarius) mushrooms.</title>
        <authorList>
            <consortium name="DOE Joint Genome Institute"/>
            <person name="Lebreton A."/>
            <person name="Tang N."/>
            <person name="Kuo A."/>
            <person name="LaButti K."/>
            <person name="Drula E."/>
            <person name="Barry K."/>
            <person name="Clum A."/>
            <person name="Lipzen A."/>
            <person name="Mousain D."/>
            <person name="Ng V."/>
            <person name="Wang R."/>
            <person name="Wang X."/>
            <person name="Dai Y."/>
            <person name="Henrissat B."/>
            <person name="Grigoriev I.V."/>
            <person name="Guerin-Laguette A."/>
            <person name="Yu F."/>
            <person name="Martin F.M."/>
        </authorList>
    </citation>
    <scope>NUCLEOTIDE SEQUENCE</scope>
    <source>
        <strain evidence="2">QP</strain>
    </source>
</reference>
<keyword evidence="3" id="KW-1185">Reference proteome</keyword>
<proteinExistence type="predicted"/>
<sequence>MSLMLPLSAFERLSRDIASPESWSCAAHLVNEIKPHKAAASRCPSRNEFLQTAEAFFSRRQLAVINAGPEHLELPCHLRCFPFRNAELGVIRTDHKWHTSLPGLPPPSTQKRRPSRDVTLTLSQSSTRTHLSPRKVQASVDGVPYRHPSILRPRLALNFFLTPLTHTFSSFVSLRPALVPRSMYLRKDVVPRIHDVCVVRCWFGLRGPGVQQCLVPKD</sequence>
<comment type="caution">
    <text evidence="2">The sequence shown here is derived from an EMBL/GenBank/DDBJ whole genome shotgun (WGS) entry which is preliminary data.</text>
</comment>
<dbReference type="EMBL" id="JAKELL010000241">
    <property type="protein sequence ID" value="KAH8978218.1"/>
    <property type="molecule type" value="Genomic_DNA"/>
</dbReference>
<dbReference type="Proteomes" id="UP001201163">
    <property type="component" value="Unassembled WGS sequence"/>
</dbReference>
<evidence type="ECO:0000313" key="3">
    <source>
        <dbReference type="Proteomes" id="UP001201163"/>
    </source>
</evidence>
<organism evidence="2 3">
    <name type="scientific">Lactarius akahatsu</name>
    <dbReference type="NCBI Taxonomy" id="416441"/>
    <lineage>
        <taxon>Eukaryota</taxon>
        <taxon>Fungi</taxon>
        <taxon>Dikarya</taxon>
        <taxon>Basidiomycota</taxon>
        <taxon>Agaricomycotina</taxon>
        <taxon>Agaricomycetes</taxon>
        <taxon>Russulales</taxon>
        <taxon>Russulaceae</taxon>
        <taxon>Lactarius</taxon>
    </lineage>
</organism>
<accession>A0AAD4L7N1</accession>
<dbReference type="AlphaFoldDB" id="A0AAD4L7N1"/>